<proteinExistence type="predicted"/>
<keyword evidence="2" id="KW-1185">Reference proteome</keyword>
<organism evidence="1 2">
    <name type="scientific">Crenothrix polyspora</name>
    <dbReference type="NCBI Taxonomy" id="360316"/>
    <lineage>
        <taxon>Bacteria</taxon>
        <taxon>Pseudomonadati</taxon>
        <taxon>Pseudomonadota</taxon>
        <taxon>Gammaproteobacteria</taxon>
        <taxon>Methylococcales</taxon>
        <taxon>Crenotrichaceae</taxon>
        <taxon>Crenothrix</taxon>
    </lineage>
</organism>
<dbReference type="Proteomes" id="UP000195667">
    <property type="component" value="Unassembled WGS sequence"/>
</dbReference>
<reference evidence="2" key="1">
    <citation type="submission" date="2017-02" db="EMBL/GenBank/DDBJ databases">
        <authorList>
            <person name="Daims H."/>
        </authorList>
    </citation>
    <scope>NUCLEOTIDE SEQUENCE [LARGE SCALE GENOMIC DNA]</scope>
</reference>
<evidence type="ECO:0000313" key="2">
    <source>
        <dbReference type="Proteomes" id="UP000195667"/>
    </source>
</evidence>
<sequence>MINSLDELPICFRDAVHKSIILLGDLQNNSANEAAFSKWAKIIECREQKKIF</sequence>
<gene>
    <name evidence="1" type="ORF">CRENPOLYSF1_50107</name>
</gene>
<protein>
    <submittedName>
        <fullName evidence="1">Uncharacterized protein</fullName>
    </submittedName>
</protein>
<dbReference type="EMBL" id="FUKI01000126">
    <property type="protein sequence ID" value="SJM94071.1"/>
    <property type="molecule type" value="Genomic_DNA"/>
</dbReference>
<accession>A0A1R4HDF7</accession>
<evidence type="ECO:0000313" key="1">
    <source>
        <dbReference type="EMBL" id="SJM94071.1"/>
    </source>
</evidence>
<dbReference type="AlphaFoldDB" id="A0A1R4HDF7"/>
<name>A0A1R4HDF7_9GAMM</name>